<organism evidence="2 3">
    <name type="scientific">Ancylostoma duodenale</name>
    <dbReference type="NCBI Taxonomy" id="51022"/>
    <lineage>
        <taxon>Eukaryota</taxon>
        <taxon>Metazoa</taxon>
        <taxon>Ecdysozoa</taxon>
        <taxon>Nematoda</taxon>
        <taxon>Chromadorea</taxon>
        <taxon>Rhabditida</taxon>
        <taxon>Rhabditina</taxon>
        <taxon>Rhabditomorpha</taxon>
        <taxon>Strongyloidea</taxon>
        <taxon>Ancylostomatidae</taxon>
        <taxon>Ancylostomatinae</taxon>
        <taxon>Ancylostoma</taxon>
    </lineage>
</organism>
<dbReference type="PANTHER" id="PTHR33936">
    <property type="entry name" value="PROTEIN CBG17840"/>
    <property type="match status" value="1"/>
</dbReference>
<reference evidence="2 3" key="1">
    <citation type="submission" date="2013-12" db="EMBL/GenBank/DDBJ databases">
        <title>Draft genome of the parsitic nematode Ancylostoma duodenale.</title>
        <authorList>
            <person name="Mitreva M."/>
        </authorList>
    </citation>
    <scope>NUCLEOTIDE SEQUENCE [LARGE SCALE GENOMIC DNA]</scope>
    <source>
        <strain evidence="2 3">Zhejiang</strain>
    </source>
</reference>
<dbReference type="InterPro" id="IPR052797">
    <property type="entry name" value="RegFact_GeneExpr_CellDeath"/>
</dbReference>
<evidence type="ECO:0000313" key="3">
    <source>
        <dbReference type="Proteomes" id="UP000054047"/>
    </source>
</evidence>
<dbReference type="PANTHER" id="PTHR33936:SF3">
    <property type="entry name" value="C2H2-TYPE DOMAIN-CONTAINING PROTEIN"/>
    <property type="match status" value="1"/>
</dbReference>
<keyword evidence="3" id="KW-1185">Reference proteome</keyword>
<dbReference type="InterPro" id="IPR013087">
    <property type="entry name" value="Znf_C2H2_type"/>
</dbReference>
<evidence type="ECO:0000313" key="2">
    <source>
        <dbReference type="EMBL" id="KIH54973.1"/>
    </source>
</evidence>
<evidence type="ECO:0000259" key="1">
    <source>
        <dbReference type="PROSITE" id="PS00028"/>
    </source>
</evidence>
<name>A0A0C2CF72_9BILA</name>
<dbReference type="Proteomes" id="UP000054047">
    <property type="component" value="Unassembled WGS sequence"/>
</dbReference>
<dbReference type="PROSITE" id="PS00028">
    <property type="entry name" value="ZINC_FINGER_C2H2_1"/>
    <property type="match status" value="1"/>
</dbReference>
<gene>
    <name evidence="2" type="ORF">ANCDUO_14878</name>
</gene>
<sequence length="293" mass="32850">MAAQQLEDIGAVEEVDVGGYELVSAKHEPTTVGTVSRRHPTAGIRNRCPYGCNKMIALRTIDYHRTNGCRPGQSKDESFGDTSKKRYYCCGVCFMEFVTRTSFHEHLSIEHDVHPEINELVFDNINEFKRFVRWLELKGGAHFRHKSGSKRRQRGRGIFMACNRSGFVNSSNATGSDRDRCVSPDNVEGYESTEASFQNSGPPPKKPMLSDVLRHSEDSPEEYIDVDGVADVPHVPSSSSSARVPTVPPRRNYIPKGASLSKEQVLQKLLYEIDSLKYQIIVTNVCCCTEISE</sequence>
<dbReference type="OrthoDB" id="5864469at2759"/>
<proteinExistence type="predicted"/>
<dbReference type="AlphaFoldDB" id="A0A0C2CF72"/>
<dbReference type="EMBL" id="KN738141">
    <property type="protein sequence ID" value="KIH54973.1"/>
    <property type="molecule type" value="Genomic_DNA"/>
</dbReference>
<protein>
    <recommendedName>
        <fullName evidence="1">C2H2-type domain-containing protein</fullName>
    </recommendedName>
</protein>
<feature type="domain" description="C2H2-type" evidence="1">
    <location>
        <begin position="89"/>
        <end position="111"/>
    </location>
</feature>
<accession>A0A0C2CF72</accession>